<evidence type="ECO:0000256" key="2">
    <source>
        <dbReference type="PROSITE-ProRule" id="PRU00284"/>
    </source>
</evidence>
<feature type="transmembrane region" description="Helical" evidence="3">
    <location>
        <begin position="172"/>
        <end position="190"/>
    </location>
</feature>
<evidence type="ECO:0000313" key="6">
    <source>
        <dbReference type="EMBL" id="MBK1711840.1"/>
    </source>
</evidence>
<evidence type="ECO:0000259" key="4">
    <source>
        <dbReference type="PROSITE" id="PS50111"/>
    </source>
</evidence>
<dbReference type="EMBL" id="NRRU01000008">
    <property type="protein sequence ID" value="MBK1711840.1"/>
    <property type="molecule type" value="Genomic_DNA"/>
</dbReference>
<sequence length="517" mass="55728">MRVNEPVTQREVEMAEGSVLVSTTDAKGRITHCNNAFVRISGFDYDELIGQPHNLVRHPDMPPEAFKDMWMTISNGRPWTGVVKNRCKNGDHYWVVANVTPVLENGKPASYMSVRLKPTREQIRDAEALYAQVKAERESGRHTIRLHAGGVRFHGLRDIPYRLFRMSLTVRLFGALFALVAGTAAAGWLFDSVWAQVAATLVGCIVIGSWFHVSIARRLDECTRTAAQIAGCNLTGRIDYDPRHPLGKLTRNIWLANLNMQAIVADVRVEVAGMTSASKEIAQGSNDLSQRTETQSSEVQRTASVMEQITGTVKATAGTAQQVARVSQDATEVAGRGGAAVVELVKTMESIESSSKRVAEVIQVIEGIAFQTNILSLNAAVEAARAGEQGRGFAVVASEVRALAQRSSQAAKEIRELIGSSVEQVTDGARRVQTAEGVIAEVVQSVHRVGTLVAEITHATGEQSQGIAEVNGAISTIDQSTQQNAALAEQAAAACVALEARAATLVRAVQIFRVATN</sequence>
<keyword evidence="3" id="KW-1133">Transmembrane helix</keyword>
<name>A0ABS1DS84_RUBGE</name>
<dbReference type="Pfam" id="PF08447">
    <property type="entry name" value="PAS_3"/>
    <property type="match status" value="1"/>
</dbReference>
<dbReference type="NCBIfam" id="TIGR00229">
    <property type="entry name" value="sensory_box"/>
    <property type="match status" value="1"/>
</dbReference>
<keyword evidence="2" id="KW-0807">Transducer</keyword>
<feature type="domain" description="Methyl-accepting transducer" evidence="4">
    <location>
        <begin position="270"/>
        <end position="499"/>
    </location>
</feature>
<feature type="domain" description="PAS" evidence="5">
    <location>
        <begin position="25"/>
        <end position="60"/>
    </location>
</feature>
<proteinExistence type="inferred from homology"/>
<feature type="transmembrane region" description="Helical" evidence="3">
    <location>
        <begin position="196"/>
        <end position="215"/>
    </location>
</feature>
<dbReference type="Proteomes" id="UP001041814">
    <property type="component" value="Unassembled WGS sequence"/>
</dbReference>
<dbReference type="InterPro" id="IPR004089">
    <property type="entry name" value="MCPsignal_dom"/>
</dbReference>
<organism evidence="6 7">
    <name type="scientific">Rubrivivax gelatinosus</name>
    <name type="common">Rhodocyclus gelatinosus</name>
    <name type="synonym">Rhodopseudomonas gelatinosa</name>
    <dbReference type="NCBI Taxonomy" id="28068"/>
    <lineage>
        <taxon>Bacteria</taxon>
        <taxon>Pseudomonadati</taxon>
        <taxon>Pseudomonadota</taxon>
        <taxon>Betaproteobacteria</taxon>
        <taxon>Burkholderiales</taxon>
        <taxon>Sphaerotilaceae</taxon>
        <taxon>Rubrivivax</taxon>
    </lineage>
</organism>
<dbReference type="SUPFAM" id="SSF58104">
    <property type="entry name" value="Methyl-accepting chemotaxis protein (MCP) signaling domain"/>
    <property type="match status" value="1"/>
</dbReference>
<dbReference type="CDD" id="cd00130">
    <property type="entry name" value="PAS"/>
    <property type="match status" value="1"/>
</dbReference>
<dbReference type="PROSITE" id="PS50111">
    <property type="entry name" value="CHEMOTAXIS_TRANSDUC_2"/>
    <property type="match status" value="1"/>
</dbReference>
<dbReference type="InterPro" id="IPR035965">
    <property type="entry name" value="PAS-like_dom_sf"/>
</dbReference>
<dbReference type="InterPro" id="IPR013655">
    <property type="entry name" value="PAS_fold_3"/>
</dbReference>
<evidence type="ECO:0000256" key="1">
    <source>
        <dbReference type="ARBA" id="ARBA00029447"/>
    </source>
</evidence>
<comment type="similarity">
    <text evidence="1">Belongs to the methyl-accepting chemotaxis (MCP) protein family.</text>
</comment>
<gene>
    <name evidence="6" type="ORF">CKO43_03475</name>
</gene>
<dbReference type="SMART" id="SM00283">
    <property type="entry name" value="MA"/>
    <property type="match status" value="1"/>
</dbReference>
<keyword evidence="3" id="KW-0812">Transmembrane</keyword>
<reference evidence="6" key="2">
    <citation type="journal article" date="2020" name="Microorganisms">
        <title>Osmotic Adaptation and Compatible Solute Biosynthesis of Phototrophic Bacteria as Revealed from Genome Analyses.</title>
        <authorList>
            <person name="Imhoff J.F."/>
            <person name="Rahn T."/>
            <person name="Kunzel S."/>
            <person name="Keller A."/>
            <person name="Neulinger S.C."/>
        </authorList>
    </citation>
    <scope>NUCLEOTIDE SEQUENCE</scope>
    <source>
        <strain evidence="6">IM 151</strain>
    </source>
</reference>
<dbReference type="Pfam" id="PF00015">
    <property type="entry name" value="MCPsignal"/>
    <property type="match status" value="1"/>
</dbReference>
<comment type="caution">
    <text evidence="6">The sequence shown here is derived from an EMBL/GenBank/DDBJ whole genome shotgun (WGS) entry which is preliminary data.</text>
</comment>
<reference evidence="6" key="1">
    <citation type="submission" date="2017-08" db="EMBL/GenBank/DDBJ databases">
        <authorList>
            <person name="Imhoff J.F."/>
            <person name="Rahn T."/>
            <person name="Kuenzel S."/>
            <person name="Neulinger S.C."/>
        </authorList>
    </citation>
    <scope>NUCLEOTIDE SEQUENCE</scope>
    <source>
        <strain evidence="6">IM 151</strain>
    </source>
</reference>
<protein>
    <submittedName>
        <fullName evidence="6">Chemotaxis protein</fullName>
    </submittedName>
</protein>
<dbReference type="InterPro" id="IPR051310">
    <property type="entry name" value="MCP_chemotaxis"/>
</dbReference>
<dbReference type="InterPro" id="IPR000014">
    <property type="entry name" value="PAS"/>
</dbReference>
<dbReference type="InterPro" id="IPR004090">
    <property type="entry name" value="Chemotax_Me-accpt_rcpt"/>
</dbReference>
<dbReference type="SUPFAM" id="SSF55785">
    <property type="entry name" value="PYP-like sensor domain (PAS domain)"/>
    <property type="match status" value="1"/>
</dbReference>
<dbReference type="Gene3D" id="3.30.450.20">
    <property type="entry name" value="PAS domain"/>
    <property type="match status" value="1"/>
</dbReference>
<evidence type="ECO:0000256" key="3">
    <source>
        <dbReference type="SAM" id="Phobius"/>
    </source>
</evidence>
<evidence type="ECO:0000259" key="5">
    <source>
        <dbReference type="PROSITE" id="PS50112"/>
    </source>
</evidence>
<dbReference type="PANTHER" id="PTHR43531">
    <property type="entry name" value="PROTEIN ICFG"/>
    <property type="match status" value="1"/>
</dbReference>
<evidence type="ECO:0000313" key="7">
    <source>
        <dbReference type="Proteomes" id="UP001041814"/>
    </source>
</evidence>
<keyword evidence="7" id="KW-1185">Reference proteome</keyword>
<keyword evidence="3" id="KW-0472">Membrane</keyword>
<dbReference type="Gene3D" id="1.10.287.950">
    <property type="entry name" value="Methyl-accepting chemotaxis protein"/>
    <property type="match status" value="1"/>
</dbReference>
<accession>A0ABS1DS84</accession>
<dbReference type="PANTHER" id="PTHR43531:SF7">
    <property type="entry name" value="AEROTAXIS RECEPTOR"/>
    <property type="match status" value="1"/>
</dbReference>
<dbReference type="PROSITE" id="PS50112">
    <property type="entry name" value="PAS"/>
    <property type="match status" value="1"/>
</dbReference>
<dbReference type="PRINTS" id="PR00260">
    <property type="entry name" value="CHEMTRNSDUCR"/>
</dbReference>
<dbReference type="CDD" id="cd11386">
    <property type="entry name" value="MCP_signal"/>
    <property type="match status" value="1"/>
</dbReference>